<dbReference type="InterPro" id="IPR029767">
    <property type="entry name" value="WecB-like"/>
</dbReference>
<dbReference type="RefSeq" id="WP_005981690.1">
    <property type="nucleotide sequence ID" value="NZ_CABKNW010000005.1"/>
</dbReference>
<dbReference type="GO" id="GO:0004553">
    <property type="term" value="F:hydrolase activity, hydrolyzing O-glycosyl compounds"/>
    <property type="evidence" value="ECO:0007669"/>
    <property type="project" value="InterPro"/>
</dbReference>
<dbReference type="Pfam" id="PF02350">
    <property type="entry name" value="Epimerase_2"/>
    <property type="match status" value="1"/>
</dbReference>
<evidence type="ECO:0000313" key="3">
    <source>
        <dbReference type="Proteomes" id="UP000249008"/>
    </source>
</evidence>
<dbReference type="InterPro" id="IPR003331">
    <property type="entry name" value="UDP_GlcNAc_Epimerase_2_dom"/>
</dbReference>
<dbReference type="GO" id="GO:0006047">
    <property type="term" value="P:UDP-N-acetylglucosamine metabolic process"/>
    <property type="evidence" value="ECO:0007669"/>
    <property type="project" value="InterPro"/>
</dbReference>
<gene>
    <name evidence="2" type="primary">neuC</name>
    <name evidence="2" type="ORF">NCTC12112_02132</name>
</gene>
<dbReference type="InterPro" id="IPR020004">
    <property type="entry name" value="UDP-GlcNAc_Epase"/>
</dbReference>
<dbReference type="PANTHER" id="PTHR43174">
    <property type="entry name" value="UDP-N-ACETYLGLUCOSAMINE 2-EPIMERASE"/>
    <property type="match status" value="1"/>
</dbReference>
<evidence type="ECO:0000313" key="2">
    <source>
        <dbReference type="EMBL" id="SQJ06902.1"/>
    </source>
</evidence>
<evidence type="ECO:0000259" key="1">
    <source>
        <dbReference type="Pfam" id="PF02350"/>
    </source>
</evidence>
<name>A0AAX2JCG9_9FUSO</name>
<proteinExistence type="predicted"/>
<dbReference type="Proteomes" id="UP000249008">
    <property type="component" value="Chromosome 1"/>
</dbReference>
<dbReference type="Gene3D" id="3.40.50.2000">
    <property type="entry name" value="Glycogen Phosphorylase B"/>
    <property type="match status" value="2"/>
</dbReference>
<organism evidence="2 3">
    <name type="scientific">Fusobacterium ulcerans</name>
    <dbReference type="NCBI Taxonomy" id="861"/>
    <lineage>
        <taxon>Bacteria</taxon>
        <taxon>Fusobacteriati</taxon>
        <taxon>Fusobacteriota</taxon>
        <taxon>Fusobacteriia</taxon>
        <taxon>Fusobacteriales</taxon>
        <taxon>Fusobacteriaceae</taxon>
        <taxon>Fusobacterium</taxon>
    </lineage>
</organism>
<dbReference type="GeneID" id="78453420"/>
<sequence length="384" mass="43592">MIKKICIVTGTRAEYGLLKPLIKRIKEEKQLQLQILVTGMHLSPEFGLTYKQIEEDGFKIDEKIEILLSSDKDSGICKSVGLGMILFSEALERLIPDLIVVLGDRFEIFSLVSCAGILKIPVCHLHGGETTEGAYDEFFRHCITKMSYLHFISTEEYRKRVIQLGESPERVFNVGAIGLENIKNLKIIPKNELEEKLDIKFTSKIFVVIFHPVTLEKNTAESQLNELLKAIEIENIDVIFIKGNADSGGRAINRKIEEFSKKNNDKYKVFSSLTVEEYFSILKYSKGLIGNSSSGIVELPYLKVGNLNIGDRQKGRIQSSSTLNCNPIKEEIIEKIKIMLTDEYKEKVQKTVSPYGNGEVSFKIVDIIKNIKNINLKKEFYDIK</sequence>
<dbReference type="EMBL" id="LS483487">
    <property type="protein sequence ID" value="SQJ06902.1"/>
    <property type="molecule type" value="Genomic_DNA"/>
</dbReference>
<dbReference type="CDD" id="cd03786">
    <property type="entry name" value="GTB_UDP-GlcNAc_2-Epimerase"/>
    <property type="match status" value="1"/>
</dbReference>
<dbReference type="NCBIfam" id="TIGR03568">
    <property type="entry name" value="NeuC_NnaA"/>
    <property type="match status" value="1"/>
</dbReference>
<dbReference type="PANTHER" id="PTHR43174:SF3">
    <property type="entry name" value="UDP-N-ACETYLGLUCOSAMINE 2-EPIMERASE"/>
    <property type="match status" value="1"/>
</dbReference>
<dbReference type="SUPFAM" id="SSF53756">
    <property type="entry name" value="UDP-Glycosyltransferase/glycogen phosphorylase"/>
    <property type="match status" value="1"/>
</dbReference>
<dbReference type="KEGG" id="ful:C4N20_01275"/>
<accession>A0AAX2JCG9</accession>
<reference evidence="2 3" key="1">
    <citation type="submission" date="2018-06" db="EMBL/GenBank/DDBJ databases">
        <authorList>
            <consortium name="Pathogen Informatics"/>
            <person name="Doyle S."/>
        </authorList>
    </citation>
    <scope>NUCLEOTIDE SEQUENCE [LARGE SCALE GENOMIC DNA]</scope>
    <source>
        <strain evidence="2 3">NCTC12112</strain>
    </source>
</reference>
<feature type="domain" description="UDP-N-acetylglucosamine 2-epimerase" evidence="1">
    <location>
        <begin position="23"/>
        <end position="369"/>
    </location>
</feature>
<protein>
    <submittedName>
        <fullName evidence="2">Polysialic acid biosynthesis protein P7</fullName>
    </submittedName>
</protein>
<dbReference type="AlphaFoldDB" id="A0AAX2JCG9"/>